<reference evidence="1" key="1">
    <citation type="submission" date="2014-11" db="EMBL/GenBank/DDBJ databases">
        <authorList>
            <person name="Amaro Gonzalez C."/>
        </authorList>
    </citation>
    <scope>NUCLEOTIDE SEQUENCE</scope>
</reference>
<sequence>MHDGKDSKVMLMCCGPVYEMWSTCSYDGYLLNRHSVGVGFPQTVDIILYS</sequence>
<evidence type="ECO:0000313" key="1">
    <source>
        <dbReference type="EMBL" id="JAH65786.1"/>
    </source>
</evidence>
<protein>
    <submittedName>
        <fullName evidence="1">Uncharacterized protein</fullName>
    </submittedName>
</protein>
<reference evidence="1" key="2">
    <citation type="journal article" date="2015" name="Fish Shellfish Immunol.">
        <title>Early steps in the European eel (Anguilla anguilla)-Vibrio vulnificus interaction in the gills: Role of the RtxA13 toxin.</title>
        <authorList>
            <person name="Callol A."/>
            <person name="Pajuelo D."/>
            <person name="Ebbesson L."/>
            <person name="Teles M."/>
            <person name="MacKenzie S."/>
            <person name="Amaro C."/>
        </authorList>
    </citation>
    <scope>NUCLEOTIDE SEQUENCE</scope>
</reference>
<name>A0A0E9UJA7_ANGAN</name>
<organism evidence="1">
    <name type="scientific">Anguilla anguilla</name>
    <name type="common">European freshwater eel</name>
    <name type="synonym">Muraena anguilla</name>
    <dbReference type="NCBI Taxonomy" id="7936"/>
    <lineage>
        <taxon>Eukaryota</taxon>
        <taxon>Metazoa</taxon>
        <taxon>Chordata</taxon>
        <taxon>Craniata</taxon>
        <taxon>Vertebrata</taxon>
        <taxon>Euteleostomi</taxon>
        <taxon>Actinopterygii</taxon>
        <taxon>Neopterygii</taxon>
        <taxon>Teleostei</taxon>
        <taxon>Anguilliformes</taxon>
        <taxon>Anguillidae</taxon>
        <taxon>Anguilla</taxon>
    </lineage>
</organism>
<dbReference type="AlphaFoldDB" id="A0A0E9UJA7"/>
<accession>A0A0E9UJA7</accession>
<proteinExistence type="predicted"/>
<dbReference type="EMBL" id="GBXM01042791">
    <property type="protein sequence ID" value="JAH65786.1"/>
    <property type="molecule type" value="Transcribed_RNA"/>
</dbReference>